<dbReference type="HOGENOM" id="CLU_142965_0_0_1"/>
<sequence length="127" mass="15250">MKRDHFIEGSREEEKRVSLLNIKGDKYRLIYSKVYGDSIAKDILKIEISTNFKVILPQIKEIIEKKAFTKIHLFIKYEEFLNLESFLDEQEGNSLLIYEGYEVKFVFIPKEYLLEEYVLVYEVNRIE</sequence>
<dbReference type="VEuPathDB" id="MicrosporidiaDB:NBO_1230g0001"/>
<proteinExistence type="predicted"/>
<evidence type="ECO:0000313" key="1">
    <source>
        <dbReference type="EMBL" id="EOB11381.1"/>
    </source>
</evidence>
<organism evidence="1 2">
    <name type="scientific">Nosema bombycis (strain CQ1 / CVCC 102059)</name>
    <name type="common">Microsporidian parasite</name>
    <name type="synonym">Pebrine of silkworm</name>
    <dbReference type="NCBI Taxonomy" id="578461"/>
    <lineage>
        <taxon>Eukaryota</taxon>
        <taxon>Fungi</taxon>
        <taxon>Fungi incertae sedis</taxon>
        <taxon>Microsporidia</taxon>
        <taxon>Nosematidae</taxon>
        <taxon>Nosema</taxon>
    </lineage>
</organism>
<dbReference type="EMBL" id="KB910137">
    <property type="protein sequence ID" value="EOB11381.1"/>
    <property type="molecule type" value="Genomic_DNA"/>
</dbReference>
<reference evidence="1 2" key="1">
    <citation type="journal article" date="2013" name="BMC Genomics">
        <title>Comparative genomics of parasitic silkworm microsporidia reveal an association between genome expansion and host adaptation.</title>
        <authorList>
            <person name="Pan G."/>
            <person name="Xu J."/>
            <person name="Li T."/>
            <person name="Xia Q."/>
            <person name="Liu S.L."/>
            <person name="Zhang G."/>
            <person name="Li S."/>
            <person name="Li C."/>
            <person name="Liu H."/>
            <person name="Yang L."/>
            <person name="Liu T."/>
            <person name="Zhang X."/>
            <person name="Wu Z."/>
            <person name="Fan W."/>
            <person name="Dang X."/>
            <person name="Xiang H."/>
            <person name="Tao M."/>
            <person name="Li Y."/>
            <person name="Hu J."/>
            <person name="Li Z."/>
            <person name="Lin L."/>
            <person name="Luo J."/>
            <person name="Geng L."/>
            <person name="Wang L."/>
            <person name="Long M."/>
            <person name="Wan Y."/>
            <person name="He N."/>
            <person name="Zhang Z."/>
            <person name="Lu C."/>
            <person name="Keeling P.J."/>
            <person name="Wang J."/>
            <person name="Xiang Z."/>
            <person name="Zhou Z."/>
        </authorList>
    </citation>
    <scope>NUCLEOTIDE SEQUENCE [LARGE SCALE GENOMIC DNA]</scope>
    <source>
        <strain evidence="2">CQ1 / CVCC 102059</strain>
    </source>
</reference>
<keyword evidence="2" id="KW-1185">Reference proteome</keyword>
<dbReference type="OrthoDB" id="2195007at2759"/>
<gene>
    <name evidence="1" type="ORF">NBO_1230g0001</name>
</gene>
<dbReference type="AlphaFoldDB" id="R0KLA1"/>
<evidence type="ECO:0000313" key="2">
    <source>
        <dbReference type="Proteomes" id="UP000016927"/>
    </source>
</evidence>
<accession>R0KLA1</accession>
<name>R0KLA1_NOSB1</name>
<dbReference type="Proteomes" id="UP000016927">
    <property type="component" value="Unassembled WGS sequence"/>
</dbReference>
<protein>
    <submittedName>
        <fullName evidence="1">Uncharacterized protein</fullName>
    </submittedName>
</protein>
<dbReference type="OMA" id="NINFAFV"/>